<dbReference type="SMART" id="SM01323">
    <property type="entry name" value="YajC"/>
    <property type="match status" value="1"/>
</dbReference>
<keyword evidence="14" id="KW-1185">Reference proteome</keyword>
<evidence type="ECO:0000256" key="2">
    <source>
        <dbReference type="ARBA" id="ARBA00006742"/>
    </source>
</evidence>
<evidence type="ECO:0000256" key="8">
    <source>
        <dbReference type="ARBA" id="ARBA00022989"/>
    </source>
</evidence>
<evidence type="ECO:0000256" key="6">
    <source>
        <dbReference type="ARBA" id="ARBA00022692"/>
    </source>
</evidence>
<sequence>MSKLMLLLAAFAPVSAMAEGQAAPQGAGGIEQLIFLGGFVLIFYFLLWRPQSKRAKEHKNLIASLEKGSEVVTSGGIVGRITKVTEEFVVLKVADSVEMPVQKQAVAAALPKGTIKSIAE</sequence>
<evidence type="ECO:0000313" key="13">
    <source>
        <dbReference type="EMBL" id="EAT10899.1"/>
    </source>
</evidence>
<evidence type="ECO:0000256" key="11">
    <source>
        <dbReference type="SAM" id="Phobius"/>
    </source>
</evidence>
<dbReference type="OrthoDB" id="9811406at2"/>
<comment type="similarity">
    <text evidence="2">Belongs to the YajC family.</text>
</comment>
<evidence type="ECO:0000256" key="5">
    <source>
        <dbReference type="ARBA" id="ARBA00022475"/>
    </source>
</evidence>
<keyword evidence="12" id="KW-0732">Signal</keyword>
<reference evidence="13 14" key="1">
    <citation type="submission" date="2006-03" db="EMBL/GenBank/DDBJ databases">
        <authorList>
            <person name="Pinhassi J."/>
            <person name="Pedros-Alio C."/>
            <person name="Ferriera S."/>
            <person name="Johnson J."/>
            <person name="Kravitz S."/>
            <person name="Halpern A."/>
            <person name="Remington K."/>
            <person name="Beeson K."/>
            <person name="Tran B."/>
            <person name="Rogers Y.-H."/>
            <person name="Friedman R."/>
            <person name="Venter J.C."/>
        </authorList>
    </citation>
    <scope>NUCLEOTIDE SEQUENCE [LARGE SCALE GENOMIC DNA]</scope>
    <source>
        <strain evidence="13 14">RED65</strain>
    </source>
</reference>
<evidence type="ECO:0000256" key="10">
    <source>
        <dbReference type="ARBA" id="ARBA00023136"/>
    </source>
</evidence>
<dbReference type="AlphaFoldDB" id="Q1MY61"/>
<dbReference type="InterPro" id="IPR003849">
    <property type="entry name" value="Preprotein_translocase_YajC"/>
</dbReference>
<name>Q1MY61_9GAMM</name>
<comment type="subcellular location">
    <subcellularLocation>
        <location evidence="1">Cell membrane</location>
        <topology evidence="1">Single-pass membrane protein</topology>
    </subcellularLocation>
</comment>
<dbReference type="EMBL" id="AAQH01000029">
    <property type="protein sequence ID" value="EAT10899.1"/>
    <property type="molecule type" value="Genomic_DNA"/>
</dbReference>
<keyword evidence="5" id="KW-1003">Cell membrane</keyword>
<keyword evidence="6 11" id="KW-0812">Transmembrane</keyword>
<evidence type="ECO:0000256" key="7">
    <source>
        <dbReference type="ARBA" id="ARBA00022927"/>
    </source>
</evidence>
<protein>
    <recommendedName>
        <fullName evidence="3">Sec translocon accessory complex subunit YajC</fullName>
    </recommendedName>
</protein>
<dbReference type="NCBIfam" id="TIGR00739">
    <property type="entry name" value="yajC"/>
    <property type="match status" value="1"/>
</dbReference>
<evidence type="ECO:0000313" key="14">
    <source>
        <dbReference type="Proteomes" id="UP000004263"/>
    </source>
</evidence>
<feature type="transmembrane region" description="Helical" evidence="11">
    <location>
        <begin position="32"/>
        <end position="48"/>
    </location>
</feature>
<evidence type="ECO:0000256" key="3">
    <source>
        <dbReference type="ARBA" id="ARBA00014962"/>
    </source>
</evidence>
<feature type="chain" id="PRO_5004194736" description="Sec translocon accessory complex subunit YajC" evidence="12">
    <location>
        <begin position="19"/>
        <end position="120"/>
    </location>
</feature>
<dbReference type="GO" id="GO:0015031">
    <property type="term" value="P:protein transport"/>
    <property type="evidence" value="ECO:0007669"/>
    <property type="project" value="UniProtKB-KW"/>
</dbReference>
<keyword evidence="8 11" id="KW-1133">Transmembrane helix</keyword>
<evidence type="ECO:0000256" key="1">
    <source>
        <dbReference type="ARBA" id="ARBA00004162"/>
    </source>
</evidence>
<accession>Q1MY61</accession>
<keyword evidence="7" id="KW-0653">Protein transport</keyword>
<dbReference type="PANTHER" id="PTHR33909:SF1">
    <property type="entry name" value="SEC TRANSLOCON ACCESSORY COMPLEX SUBUNIT YAJC"/>
    <property type="match status" value="1"/>
</dbReference>
<evidence type="ECO:0000256" key="9">
    <source>
        <dbReference type="ARBA" id="ARBA00023010"/>
    </source>
</evidence>
<dbReference type="STRING" id="207949.RED65_12650"/>
<organism evidence="13 14">
    <name type="scientific">Bermanella marisrubri</name>
    <dbReference type="NCBI Taxonomy" id="207949"/>
    <lineage>
        <taxon>Bacteria</taxon>
        <taxon>Pseudomonadati</taxon>
        <taxon>Pseudomonadota</taxon>
        <taxon>Gammaproteobacteria</taxon>
        <taxon>Oceanospirillales</taxon>
        <taxon>Oceanospirillaceae</taxon>
        <taxon>Bermanella</taxon>
    </lineage>
</organism>
<dbReference type="PANTHER" id="PTHR33909">
    <property type="entry name" value="SEC TRANSLOCON ACCESSORY COMPLEX SUBUNIT YAJC"/>
    <property type="match status" value="1"/>
</dbReference>
<dbReference type="PRINTS" id="PR01853">
    <property type="entry name" value="YAJCTRNLCASE"/>
</dbReference>
<proteinExistence type="inferred from homology"/>
<evidence type="ECO:0000256" key="4">
    <source>
        <dbReference type="ARBA" id="ARBA00022448"/>
    </source>
</evidence>
<dbReference type="GO" id="GO:0005886">
    <property type="term" value="C:plasma membrane"/>
    <property type="evidence" value="ECO:0007669"/>
    <property type="project" value="UniProtKB-SubCell"/>
</dbReference>
<dbReference type="Pfam" id="PF02699">
    <property type="entry name" value="YajC"/>
    <property type="match status" value="1"/>
</dbReference>
<gene>
    <name evidence="13" type="ORF">RED65_12650</name>
</gene>
<keyword evidence="10 11" id="KW-0472">Membrane</keyword>
<evidence type="ECO:0000256" key="12">
    <source>
        <dbReference type="SAM" id="SignalP"/>
    </source>
</evidence>
<dbReference type="HOGENOM" id="CLU_116157_2_1_6"/>
<dbReference type="RefSeq" id="WP_007018635.1">
    <property type="nucleotide sequence ID" value="NZ_CH724117.1"/>
</dbReference>
<comment type="caution">
    <text evidence="13">The sequence shown here is derived from an EMBL/GenBank/DDBJ whole genome shotgun (WGS) entry which is preliminary data.</text>
</comment>
<dbReference type="Proteomes" id="UP000004263">
    <property type="component" value="Unassembled WGS sequence"/>
</dbReference>
<feature type="signal peptide" evidence="12">
    <location>
        <begin position="1"/>
        <end position="18"/>
    </location>
</feature>
<keyword evidence="4" id="KW-0813">Transport</keyword>
<keyword evidence="9" id="KW-0811">Translocation</keyword>